<keyword evidence="6" id="KW-0443">Lipid metabolism</keyword>
<dbReference type="InterPro" id="IPR023214">
    <property type="entry name" value="HAD_sf"/>
</dbReference>
<protein>
    <submittedName>
        <fullName evidence="12">Cardiolipin synthase/hydrolase fusion protein</fullName>
    </submittedName>
</protein>
<proteinExistence type="inferred from homology"/>
<dbReference type="OrthoDB" id="270009at2759"/>
<dbReference type="GO" id="GO:0016020">
    <property type="term" value="C:membrane"/>
    <property type="evidence" value="ECO:0007669"/>
    <property type="project" value="UniProtKB-SubCell"/>
</dbReference>
<gene>
    <name evidence="12" type="ORF">SPOG_00620</name>
</gene>
<dbReference type="AlphaFoldDB" id="S9X171"/>
<dbReference type="SUPFAM" id="SSF56784">
    <property type="entry name" value="HAD-like"/>
    <property type="match status" value="1"/>
</dbReference>
<evidence type="ECO:0000256" key="6">
    <source>
        <dbReference type="ARBA" id="ARBA00023098"/>
    </source>
</evidence>
<evidence type="ECO:0000256" key="11">
    <source>
        <dbReference type="SAM" id="Phobius"/>
    </source>
</evidence>
<evidence type="ECO:0000256" key="10">
    <source>
        <dbReference type="RuleBase" id="RU003750"/>
    </source>
</evidence>
<dbReference type="Pfam" id="PF13344">
    <property type="entry name" value="Hydrolase_6"/>
    <property type="match status" value="1"/>
</dbReference>
<dbReference type="InterPro" id="IPR043130">
    <property type="entry name" value="CDP-OH_PTrfase_TM_dom"/>
</dbReference>
<keyword evidence="7 11" id="KW-0472">Membrane</keyword>
<dbReference type="eggNOG" id="KOG1618">
    <property type="taxonomic scope" value="Eukaryota"/>
</dbReference>
<evidence type="ECO:0000256" key="9">
    <source>
        <dbReference type="ARBA" id="ARBA00023264"/>
    </source>
</evidence>
<dbReference type="InterPro" id="IPR000462">
    <property type="entry name" value="CDP-OH_P_trans"/>
</dbReference>
<evidence type="ECO:0000256" key="5">
    <source>
        <dbReference type="ARBA" id="ARBA00022989"/>
    </source>
</evidence>
<reference evidence="12 13" key="1">
    <citation type="journal article" date="2011" name="Science">
        <title>Comparative functional genomics of the fission yeasts.</title>
        <authorList>
            <person name="Rhind N."/>
            <person name="Chen Z."/>
            <person name="Yassour M."/>
            <person name="Thompson D.A."/>
            <person name="Haas B.J."/>
            <person name="Habib N."/>
            <person name="Wapinski I."/>
            <person name="Roy S."/>
            <person name="Lin M.F."/>
            <person name="Heiman D.I."/>
            <person name="Young S.K."/>
            <person name="Furuya K."/>
            <person name="Guo Y."/>
            <person name="Pidoux A."/>
            <person name="Chen H.M."/>
            <person name="Robbertse B."/>
            <person name="Goldberg J.M."/>
            <person name="Aoki K."/>
            <person name="Bayne E.H."/>
            <person name="Berlin A.M."/>
            <person name="Desjardins C.A."/>
            <person name="Dobbs E."/>
            <person name="Dukaj L."/>
            <person name="Fan L."/>
            <person name="FitzGerald M.G."/>
            <person name="French C."/>
            <person name="Gujja S."/>
            <person name="Hansen K."/>
            <person name="Keifenheim D."/>
            <person name="Levin J.Z."/>
            <person name="Mosher R.A."/>
            <person name="Mueller C.A."/>
            <person name="Pfiffner J."/>
            <person name="Priest M."/>
            <person name="Russ C."/>
            <person name="Smialowska A."/>
            <person name="Swoboda P."/>
            <person name="Sykes S.M."/>
            <person name="Vaughn M."/>
            <person name="Vengrova S."/>
            <person name="Yoder R."/>
            <person name="Zeng Q."/>
            <person name="Allshire R."/>
            <person name="Baulcombe D."/>
            <person name="Birren B.W."/>
            <person name="Brown W."/>
            <person name="Ekwall K."/>
            <person name="Kellis M."/>
            <person name="Leatherwood J."/>
            <person name="Levin H."/>
            <person name="Margalit H."/>
            <person name="Martienssen R."/>
            <person name="Nieduszynski C.A."/>
            <person name="Spatafora J.W."/>
            <person name="Friedman N."/>
            <person name="Dalgaard J.Z."/>
            <person name="Baumann P."/>
            <person name="Niki H."/>
            <person name="Regev A."/>
            <person name="Nusbaum C."/>
        </authorList>
    </citation>
    <scope>NUCLEOTIDE SEQUENCE [LARGE SCALE GENOMIC DNA]</scope>
    <source>
        <strain evidence="13">OY26 / ATCC MYA-4695 / CBS 11777 / NBRC 106824 / NRRL Y48691</strain>
    </source>
</reference>
<dbReference type="Gene3D" id="3.40.50.1000">
    <property type="entry name" value="HAD superfamily/HAD-like"/>
    <property type="match status" value="2"/>
</dbReference>
<dbReference type="GO" id="GO:0005739">
    <property type="term" value="C:mitochondrion"/>
    <property type="evidence" value="ECO:0007669"/>
    <property type="project" value="EnsemblFungi"/>
</dbReference>
<name>S9X171_SCHCR</name>
<evidence type="ECO:0000256" key="2">
    <source>
        <dbReference type="ARBA" id="ARBA00022516"/>
    </source>
</evidence>
<dbReference type="InterPro" id="IPR036412">
    <property type="entry name" value="HAD-like_sf"/>
</dbReference>
<dbReference type="PANTHER" id="PTHR14269">
    <property type="entry name" value="CDP-DIACYLGLYCEROL--GLYCEROL-3-PHOSPHATE 3-PHOSPHATIDYLTRANSFERASE-RELATED"/>
    <property type="match status" value="1"/>
</dbReference>
<keyword evidence="2" id="KW-0444">Lipid biosynthesis</keyword>
<dbReference type="GO" id="GO:0055091">
    <property type="term" value="P:phospholipid homeostasis"/>
    <property type="evidence" value="ECO:0007669"/>
    <property type="project" value="EnsemblFungi"/>
</dbReference>
<dbReference type="RefSeq" id="XP_013024249.1">
    <property type="nucleotide sequence ID" value="XM_013168795.1"/>
</dbReference>
<keyword evidence="5 11" id="KW-1133">Transmembrane helix</keyword>
<dbReference type="EMBL" id="KE546992">
    <property type="protein sequence ID" value="EPY50842.1"/>
    <property type="molecule type" value="Genomic_DNA"/>
</dbReference>
<evidence type="ECO:0000313" key="13">
    <source>
        <dbReference type="Proteomes" id="UP000015464"/>
    </source>
</evidence>
<dbReference type="PANTHER" id="PTHR14269:SF60">
    <property type="entry name" value="CARDIOLIPIN SYNTHASE (CMP-FORMING)"/>
    <property type="match status" value="1"/>
</dbReference>
<dbReference type="eggNOG" id="KOG1617">
    <property type="taxonomic scope" value="Eukaryota"/>
</dbReference>
<dbReference type="PROSITE" id="PS00379">
    <property type="entry name" value="CDP_ALCOHOL_P_TRANSF"/>
    <property type="match status" value="1"/>
</dbReference>
<keyword evidence="13" id="KW-1185">Reference proteome</keyword>
<keyword evidence="4 11" id="KW-0812">Transmembrane</keyword>
<comment type="subcellular location">
    <subcellularLocation>
        <location evidence="1">Membrane</location>
        <topology evidence="1">Multi-pass membrane protein</topology>
    </subcellularLocation>
</comment>
<dbReference type="GO" id="GO:0032049">
    <property type="term" value="P:cardiolipin biosynthetic process"/>
    <property type="evidence" value="ECO:0007669"/>
    <property type="project" value="EnsemblFungi"/>
</dbReference>
<evidence type="ECO:0000256" key="7">
    <source>
        <dbReference type="ARBA" id="ARBA00023136"/>
    </source>
</evidence>
<keyword evidence="9" id="KW-1208">Phospholipid metabolism</keyword>
<evidence type="ECO:0000256" key="4">
    <source>
        <dbReference type="ARBA" id="ARBA00022692"/>
    </source>
</evidence>
<dbReference type="GeneID" id="25034952"/>
<dbReference type="Pfam" id="PF13242">
    <property type="entry name" value="Hydrolase_like"/>
    <property type="match status" value="1"/>
</dbReference>
<feature type="transmembrane region" description="Helical" evidence="11">
    <location>
        <begin position="604"/>
        <end position="622"/>
    </location>
</feature>
<keyword evidence="3 10" id="KW-0808">Transferase</keyword>
<dbReference type="Proteomes" id="UP000015464">
    <property type="component" value="Unassembled WGS sequence"/>
</dbReference>
<keyword evidence="8" id="KW-0594">Phospholipid biosynthesis</keyword>
<dbReference type="Pfam" id="PF01066">
    <property type="entry name" value="CDP-OH_P_transf"/>
    <property type="match status" value="1"/>
</dbReference>
<dbReference type="InterPro" id="IPR050324">
    <property type="entry name" value="CDP-alcohol_PTase-I"/>
</dbReference>
<evidence type="ECO:0000313" key="12">
    <source>
        <dbReference type="EMBL" id="EPY50842.1"/>
    </source>
</evidence>
<dbReference type="NCBIfam" id="TIGR01456">
    <property type="entry name" value="CECR5"/>
    <property type="match status" value="1"/>
</dbReference>
<comment type="similarity">
    <text evidence="10">Belongs to the CDP-alcohol phosphatidyltransferase class-I family.</text>
</comment>
<evidence type="ECO:0000256" key="8">
    <source>
        <dbReference type="ARBA" id="ARBA00023209"/>
    </source>
</evidence>
<evidence type="ECO:0000256" key="3">
    <source>
        <dbReference type="ARBA" id="ARBA00022679"/>
    </source>
</evidence>
<dbReference type="Gene3D" id="1.20.120.1760">
    <property type="match status" value="1"/>
</dbReference>
<dbReference type="InterPro" id="IPR048254">
    <property type="entry name" value="CDP_ALCOHOL_P_TRANSF_CS"/>
</dbReference>
<dbReference type="InterPro" id="IPR006353">
    <property type="entry name" value="HAD-SF_hydro_IIA_CECR5"/>
</dbReference>
<sequence length="635" mass="71394">MYTREAAPFHYTLKTILKRDLRVKIWEIKSISGYILTNFFMFRAINHRYWQAAAHQAKHYAVRRLTTEVPVAGGRVADVAFAFDIDGVLIRGGKGLTEGTKTLRYLQKHNIPFILLTNGGGMHETTRAERLSNLLQVNLKEVDFCQSHTPFKNLKDKYKHILVLGGSDDSVRKTAEMYGFPSVINELDVIAKRGTPFWPFTSFTENDLKQARDFDLNQPIEAVFTYVDPVRFGLDLQLVMELAQSKNGILGTVSEKGDEGPDIYYSNSDLVWPNEYPLPRLGQGAFASCCEKIYNELTGKQMKLTKYGKPHKVTYDYATNILEAKRKALSIPNSPKEIFMVGDNPESDIRGANAYGWTSILVRTGIFQGADNSSKYPAKHVAKNVWEGMRWALSRHVPGPKLDKTMGGIRGFHNSSKPPTKAEKRNELKGFQLPIRENVFTLPNMLTLSRLFSAPLIAFLYVNNYAKAAACLFLYAGFTDLVDGYLARKFQLRSFAGTILDPLADKTLMTCLTLCLAYQNSMPALLAGLIIGRDVLLVSMVSFLRYLALPSPKTLGRYFDFSLPTTELRPTKTSKWNTAFQLMLLGLLITEPMLPIDIDFAKSPLFYLVGCTTIASGASYIFSRNTFRILTSAKK</sequence>
<dbReference type="OMA" id="FCQSHTP"/>
<dbReference type="HOGENOM" id="CLU_458674_0_0_1"/>
<organism evidence="12 13">
    <name type="scientific">Schizosaccharomyces cryophilus (strain OY26 / ATCC MYA-4695 / CBS 11777 / NBRC 106824 / NRRL Y48691)</name>
    <name type="common">Fission yeast</name>
    <dbReference type="NCBI Taxonomy" id="653667"/>
    <lineage>
        <taxon>Eukaryota</taxon>
        <taxon>Fungi</taxon>
        <taxon>Dikarya</taxon>
        <taxon>Ascomycota</taxon>
        <taxon>Taphrinomycotina</taxon>
        <taxon>Schizosaccharomycetes</taxon>
        <taxon>Schizosaccharomycetales</taxon>
        <taxon>Schizosaccharomycetaceae</taxon>
        <taxon>Schizosaccharomyces</taxon>
    </lineage>
</organism>
<dbReference type="NCBIfam" id="TIGR01460">
    <property type="entry name" value="HAD-SF-IIA"/>
    <property type="match status" value="1"/>
</dbReference>
<dbReference type="STRING" id="653667.S9X171"/>
<dbReference type="GO" id="GO:0043337">
    <property type="term" value="F:cardiolipin synthase (CMP-forming)"/>
    <property type="evidence" value="ECO:0007669"/>
    <property type="project" value="EnsemblFungi"/>
</dbReference>
<dbReference type="InterPro" id="IPR006357">
    <property type="entry name" value="HAD-SF_hydro_IIA"/>
</dbReference>
<evidence type="ECO:0000256" key="1">
    <source>
        <dbReference type="ARBA" id="ARBA00004141"/>
    </source>
</evidence>
<dbReference type="GO" id="GO:0016787">
    <property type="term" value="F:hydrolase activity"/>
    <property type="evidence" value="ECO:0007669"/>
    <property type="project" value="UniProtKB-KW"/>
</dbReference>
<accession>S9X171</accession>